<sequence>MSSRSSLIAIAALLFIVAAGSIILPESTDSASGNRRPGVLGLLFAPTDPQRTQDSDEALTPKERVSAATDIRTTPLAKNAGGIVRGVLAQIIGGGGNDSHTVCEGDQCVLAGGEGINQCDSNAECRVSHTACRGLQCVTVFEPGEDECANSAQCVARYGGGALPFHNECRDSGLGGQCIAVPGAGPNLCSSSSACGFPGGGCAEDGTCGDDNPYDVVPGDLPGCDDVPLSCPLANPETQCVSSEFSAGHPWGIDIGTAGIGGQPVFAFVDGEAFRAEVPVSQGCGGTDRSHGIAIRLSCNPSLTLTYCHIVPSVAPGADVTEGQQIGTIATTINPGESSSGPHLHFEIRENNVALNPRSYVPCFTGMPAC</sequence>
<dbReference type="GO" id="GO:0004222">
    <property type="term" value="F:metalloendopeptidase activity"/>
    <property type="evidence" value="ECO:0007669"/>
    <property type="project" value="TreeGrafter"/>
</dbReference>
<dbReference type="SUPFAM" id="SSF51261">
    <property type="entry name" value="Duplicated hybrid motif"/>
    <property type="match status" value="1"/>
</dbReference>
<evidence type="ECO:0000259" key="1">
    <source>
        <dbReference type="Pfam" id="PF01551"/>
    </source>
</evidence>
<evidence type="ECO:0000313" key="3">
    <source>
        <dbReference type="Proteomes" id="UP000178690"/>
    </source>
</evidence>
<organism evidence="2 3">
    <name type="scientific">Terrybacteria sp. (strain RIFCSPHIGHO2_01_FULL_58_15)</name>
    <dbReference type="NCBI Taxonomy" id="1802363"/>
    <lineage>
        <taxon>Bacteria</taxon>
        <taxon>Candidatus Terryibacteriota</taxon>
    </lineage>
</organism>
<proteinExistence type="predicted"/>
<evidence type="ECO:0000313" key="2">
    <source>
        <dbReference type="EMBL" id="OHA49336.1"/>
    </source>
</evidence>
<dbReference type="PANTHER" id="PTHR21666:SF270">
    <property type="entry name" value="MUREIN HYDROLASE ACTIVATOR ENVC"/>
    <property type="match status" value="1"/>
</dbReference>
<comment type="caution">
    <text evidence="2">The sequence shown here is derived from an EMBL/GenBank/DDBJ whole genome shotgun (WGS) entry which is preliminary data.</text>
</comment>
<dbReference type="Proteomes" id="UP000178690">
    <property type="component" value="Unassembled WGS sequence"/>
</dbReference>
<dbReference type="CDD" id="cd12797">
    <property type="entry name" value="M23_peptidase"/>
    <property type="match status" value="1"/>
</dbReference>
<name>A0A1G2PLY9_TERXR</name>
<accession>A0A1G2PLY9</accession>
<dbReference type="InterPro" id="IPR050570">
    <property type="entry name" value="Cell_wall_metabolism_enzyme"/>
</dbReference>
<protein>
    <recommendedName>
        <fullName evidence="1">M23ase beta-sheet core domain-containing protein</fullName>
    </recommendedName>
</protein>
<dbReference type="Pfam" id="PF01551">
    <property type="entry name" value="Peptidase_M23"/>
    <property type="match status" value="1"/>
</dbReference>
<dbReference type="InterPro" id="IPR016047">
    <property type="entry name" value="M23ase_b-sheet_dom"/>
</dbReference>
<reference evidence="2 3" key="1">
    <citation type="journal article" date="2016" name="Nat. Commun.">
        <title>Thousands of microbial genomes shed light on interconnected biogeochemical processes in an aquifer system.</title>
        <authorList>
            <person name="Anantharaman K."/>
            <person name="Brown C.T."/>
            <person name="Hug L.A."/>
            <person name="Sharon I."/>
            <person name="Castelle C.J."/>
            <person name="Probst A.J."/>
            <person name="Thomas B.C."/>
            <person name="Singh A."/>
            <person name="Wilkins M.J."/>
            <person name="Karaoz U."/>
            <person name="Brodie E.L."/>
            <person name="Williams K.H."/>
            <person name="Hubbard S.S."/>
            <person name="Banfield J.F."/>
        </authorList>
    </citation>
    <scope>NUCLEOTIDE SEQUENCE [LARGE SCALE GENOMIC DNA]</scope>
    <source>
        <strain evidence="3">RIFCSPHIGHO2_01_FULL_58_15</strain>
    </source>
</reference>
<dbReference type="EMBL" id="MHST01000011">
    <property type="protein sequence ID" value="OHA49336.1"/>
    <property type="molecule type" value="Genomic_DNA"/>
</dbReference>
<dbReference type="Gene3D" id="2.70.70.10">
    <property type="entry name" value="Glucose Permease (Domain IIA)"/>
    <property type="match status" value="1"/>
</dbReference>
<gene>
    <name evidence="2" type="ORF">A2682_01480</name>
</gene>
<dbReference type="STRING" id="1802363.A2682_01480"/>
<dbReference type="AlphaFoldDB" id="A0A1G2PLY9"/>
<feature type="domain" description="M23ase beta-sheet core" evidence="1">
    <location>
        <begin position="252"/>
        <end position="357"/>
    </location>
</feature>
<dbReference type="PANTHER" id="PTHR21666">
    <property type="entry name" value="PEPTIDASE-RELATED"/>
    <property type="match status" value="1"/>
</dbReference>
<dbReference type="InterPro" id="IPR011055">
    <property type="entry name" value="Dup_hybrid_motif"/>
</dbReference>